<evidence type="ECO:0000256" key="2">
    <source>
        <dbReference type="ARBA" id="ARBA00007613"/>
    </source>
</evidence>
<evidence type="ECO:0000256" key="8">
    <source>
        <dbReference type="SAM" id="Coils"/>
    </source>
</evidence>
<keyword evidence="11" id="KW-1185">Reference proteome</keyword>
<dbReference type="GO" id="GO:0015288">
    <property type="term" value="F:porin activity"/>
    <property type="evidence" value="ECO:0007669"/>
    <property type="project" value="TreeGrafter"/>
</dbReference>
<keyword evidence="8" id="KW-0175">Coiled coil</keyword>
<keyword evidence="6" id="KW-0472">Membrane</keyword>
<dbReference type="Proteomes" id="UP000188937">
    <property type="component" value="Chromosome"/>
</dbReference>
<evidence type="ECO:0000256" key="4">
    <source>
        <dbReference type="ARBA" id="ARBA00022452"/>
    </source>
</evidence>
<dbReference type="PANTHER" id="PTHR30026">
    <property type="entry name" value="OUTER MEMBRANE PROTEIN TOLC"/>
    <property type="match status" value="1"/>
</dbReference>
<accession>A0A1U9KE68</accession>
<dbReference type="KEGG" id="aace:A0U92_04225"/>
<dbReference type="InterPro" id="IPR003423">
    <property type="entry name" value="OMP_efflux"/>
</dbReference>
<gene>
    <name evidence="10" type="ORF">A0U92_04225</name>
</gene>
<comment type="similarity">
    <text evidence="2">Belongs to the outer membrane factor (OMF) (TC 1.B.17) family.</text>
</comment>
<dbReference type="GO" id="GO:0009279">
    <property type="term" value="C:cell outer membrane"/>
    <property type="evidence" value="ECO:0007669"/>
    <property type="project" value="UniProtKB-SubCell"/>
</dbReference>
<dbReference type="EMBL" id="CP014692">
    <property type="protein sequence ID" value="AQS84103.1"/>
    <property type="molecule type" value="Genomic_DNA"/>
</dbReference>
<evidence type="ECO:0000256" key="5">
    <source>
        <dbReference type="ARBA" id="ARBA00022692"/>
    </source>
</evidence>
<dbReference type="AlphaFoldDB" id="A0A1U9KE68"/>
<evidence type="ECO:0000256" key="1">
    <source>
        <dbReference type="ARBA" id="ARBA00004442"/>
    </source>
</evidence>
<evidence type="ECO:0000256" key="9">
    <source>
        <dbReference type="SAM" id="MobiDB-lite"/>
    </source>
</evidence>
<sequence length="422" mass="46303">MFQECVRRLSFCLSLIDVPYVRIATTCGLFLASGAPAYAESLSEAIRSAWVMDPSRKSIATDAISAHKRAAAARSWFPDGPTVSGLYMDDHFIGSKVGYTTYQGQISVPLWLPGQGSATEEAALADEKVAAQQQRVQRLAVAVHVLDLASEGSVLSARISNQEIVSGVLGRTMTDVERALHAGEVSSTDYEATVTEKEDVDGTLAESRQRLENVKAELEALTGTDTLPDLSGIDGRGLGPVGSQLDPERDPRVQLADTVLKQAQASYSVARHSYMPNPQLGVILSRQEQYDSPWDTQIGVEFQVPLPSEARNVPMVMKEVQAVGRAERDVTQAHRQIRAEYRQLHNQLTTSTQILQHARQLRVHSDRRAADLAEAWQVGEIPVIEYLRARRTALTAAERYAQADIVMRATIARMILMSGNIP</sequence>
<evidence type="ECO:0000313" key="10">
    <source>
        <dbReference type="EMBL" id="AQS84103.1"/>
    </source>
</evidence>
<dbReference type="Gene3D" id="1.20.1600.10">
    <property type="entry name" value="Outer membrane efflux proteins (OEP)"/>
    <property type="match status" value="1"/>
</dbReference>
<dbReference type="STRING" id="435.A0U92_04225"/>
<evidence type="ECO:0000256" key="7">
    <source>
        <dbReference type="ARBA" id="ARBA00023237"/>
    </source>
</evidence>
<feature type="coiled-coil region" evidence="8">
    <location>
        <begin position="197"/>
        <end position="224"/>
    </location>
</feature>
<dbReference type="InterPro" id="IPR051906">
    <property type="entry name" value="TolC-like"/>
</dbReference>
<keyword evidence="5" id="KW-0812">Transmembrane</keyword>
<keyword evidence="3" id="KW-0813">Transport</keyword>
<evidence type="ECO:0000313" key="11">
    <source>
        <dbReference type="Proteomes" id="UP000188937"/>
    </source>
</evidence>
<organism evidence="10 11">
    <name type="scientific">Acetobacter aceti</name>
    <dbReference type="NCBI Taxonomy" id="435"/>
    <lineage>
        <taxon>Bacteria</taxon>
        <taxon>Pseudomonadati</taxon>
        <taxon>Pseudomonadota</taxon>
        <taxon>Alphaproteobacteria</taxon>
        <taxon>Acetobacterales</taxon>
        <taxon>Acetobacteraceae</taxon>
        <taxon>Acetobacter</taxon>
        <taxon>Acetobacter subgen. Acetobacter</taxon>
    </lineage>
</organism>
<keyword evidence="7" id="KW-0998">Cell outer membrane</keyword>
<feature type="region of interest" description="Disordered" evidence="9">
    <location>
        <begin position="226"/>
        <end position="248"/>
    </location>
</feature>
<evidence type="ECO:0000256" key="6">
    <source>
        <dbReference type="ARBA" id="ARBA00023136"/>
    </source>
</evidence>
<dbReference type="SUPFAM" id="SSF56954">
    <property type="entry name" value="Outer membrane efflux proteins (OEP)"/>
    <property type="match status" value="1"/>
</dbReference>
<dbReference type="eggNOG" id="COG1538">
    <property type="taxonomic scope" value="Bacteria"/>
</dbReference>
<dbReference type="GO" id="GO:1990281">
    <property type="term" value="C:efflux pump complex"/>
    <property type="evidence" value="ECO:0007669"/>
    <property type="project" value="TreeGrafter"/>
</dbReference>
<keyword evidence="4" id="KW-1134">Transmembrane beta strand</keyword>
<evidence type="ECO:0000256" key="3">
    <source>
        <dbReference type="ARBA" id="ARBA00022448"/>
    </source>
</evidence>
<name>A0A1U9KE68_ACEAC</name>
<dbReference type="OrthoDB" id="7256779at2"/>
<reference evidence="10 11" key="1">
    <citation type="submission" date="2016-03" db="EMBL/GenBank/DDBJ databases">
        <title>Acetic acid bacteria sequencing.</title>
        <authorList>
            <person name="Brandt J."/>
            <person name="Jakob F."/>
            <person name="Vogel R.F."/>
        </authorList>
    </citation>
    <scope>NUCLEOTIDE SEQUENCE [LARGE SCALE GENOMIC DNA]</scope>
    <source>
        <strain evidence="10 11">TMW2.1153</strain>
    </source>
</reference>
<proteinExistence type="inferred from homology"/>
<dbReference type="Pfam" id="PF02321">
    <property type="entry name" value="OEP"/>
    <property type="match status" value="1"/>
</dbReference>
<comment type="subcellular location">
    <subcellularLocation>
        <location evidence="1">Cell outer membrane</location>
    </subcellularLocation>
</comment>
<dbReference type="PANTHER" id="PTHR30026:SF20">
    <property type="entry name" value="OUTER MEMBRANE PROTEIN TOLC"/>
    <property type="match status" value="1"/>
</dbReference>
<protein>
    <submittedName>
        <fullName evidence="10">Heavy metal resistance protein CzcC</fullName>
    </submittedName>
</protein>
<dbReference type="GO" id="GO:0015562">
    <property type="term" value="F:efflux transmembrane transporter activity"/>
    <property type="evidence" value="ECO:0007669"/>
    <property type="project" value="InterPro"/>
</dbReference>